<dbReference type="PANTHER" id="PTHR30004">
    <property type="entry name" value="4-HYDROXYTHREONINE-4-PHOSPHATE DEHYDROGENASE"/>
    <property type="match status" value="1"/>
</dbReference>
<dbReference type="GO" id="GO:0046872">
    <property type="term" value="F:metal ion binding"/>
    <property type="evidence" value="ECO:0007669"/>
    <property type="project" value="UniProtKB-UniRule"/>
</dbReference>
<dbReference type="PANTHER" id="PTHR30004:SF6">
    <property type="entry name" value="D-THREONATE 4-PHOSPHATE DEHYDROGENASE"/>
    <property type="match status" value="1"/>
</dbReference>
<dbReference type="InterPro" id="IPR037510">
    <property type="entry name" value="PdxA"/>
</dbReference>
<dbReference type="Gene3D" id="3.40.718.10">
    <property type="entry name" value="Isopropylmalate Dehydrogenase"/>
    <property type="match status" value="1"/>
</dbReference>
<evidence type="ECO:0000256" key="1">
    <source>
        <dbReference type="ARBA" id="ARBA00022490"/>
    </source>
</evidence>
<dbReference type="GO" id="GO:0051287">
    <property type="term" value="F:NAD binding"/>
    <property type="evidence" value="ECO:0007669"/>
    <property type="project" value="InterPro"/>
</dbReference>
<dbReference type="GO" id="GO:0042823">
    <property type="term" value="P:pyridoxal phosphate biosynthetic process"/>
    <property type="evidence" value="ECO:0007669"/>
    <property type="project" value="UniProtKB-UniRule"/>
</dbReference>
<evidence type="ECO:0000256" key="5">
    <source>
        <dbReference type="ARBA" id="ARBA00023027"/>
    </source>
</evidence>
<evidence type="ECO:0000256" key="6">
    <source>
        <dbReference type="ARBA" id="ARBA00023096"/>
    </source>
</evidence>
<dbReference type="HAMAP" id="MF_00536">
    <property type="entry name" value="PdxA"/>
    <property type="match status" value="1"/>
</dbReference>
<keyword evidence="1 7" id="KW-0963">Cytoplasm</keyword>
<feature type="binding site" evidence="7">
    <location>
        <position position="222"/>
    </location>
    <ligand>
        <name>a divalent metal cation</name>
        <dbReference type="ChEBI" id="CHEBI:60240"/>
        <note>ligand shared between dimeric partners</note>
    </ligand>
</feature>
<comment type="subcellular location">
    <subcellularLocation>
        <location evidence="7">Cytoplasm</location>
    </subcellularLocation>
</comment>
<sequence length="346" mass="37276">MTASSRPFIPRIAITMGDPCGVGPEIIVKAFASKDMEGCCCPLIVGEPLAFQRAIDLLDAELTIHPIENPSEIDETFRPGTLFIKSAGELTSADIGYGHPSRAACAAVVESIRQAVSWALEGLVNAIVTCPIHKANLHANGFSFPGHTEFLQELTHTPHVVMMLAGPRLRVSLATIHHALADVPRLLTPEILRQTIEITAQAMLRDFGVPSPRIAVAALNPHAGEAGRFGNEEMELIQPVIESLQSNLYRLSGPYSPDTLFHRAFQGEFDAVIAMYHDQGLIPIKLVHFYDAVNVTLGLPIVRTSVDHGTAYEIAGTGTANPNSLLEAVQLAATIASNRRKSSVQS</sequence>
<comment type="catalytic activity">
    <reaction evidence="7">
        <text>4-(phosphooxy)-L-threonine + NAD(+) = 3-amino-2-oxopropyl phosphate + CO2 + NADH</text>
        <dbReference type="Rhea" id="RHEA:32275"/>
        <dbReference type="ChEBI" id="CHEBI:16526"/>
        <dbReference type="ChEBI" id="CHEBI:57279"/>
        <dbReference type="ChEBI" id="CHEBI:57540"/>
        <dbReference type="ChEBI" id="CHEBI:57945"/>
        <dbReference type="ChEBI" id="CHEBI:58452"/>
        <dbReference type="EC" id="1.1.1.262"/>
    </reaction>
</comment>
<dbReference type="GO" id="GO:0050570">
    <property type="term" value="F:4-hydroxythreonine-4-phosphate dehydrogenase activity"/>
    <property type="evidence" value="ECO:0007669"/>
    <property type="project" value="UniProtKB-UniRule"/>
</dbReference>
<comment type="cofactor">
    <cofactor evidence="7">
        <name>a divalent metal cation</name>
        <dbReference type="ChEBI" id="CHEBI:60240"/>
    </cofactor>
    <text evidence="7">Binds 1 divalent metal cation per subunit.</text>
</comment>
<dbReference type="AlphaFoldDB" id="A0A9W6D4F7"/>
<keyword evidence="6 7" id="KW-0664">Pyridoxine biosynthesis</keyword>
<evidence type="ECO:0000313" key="8">
    <source>
        <dbReference type="EMBL" id="GLI34704.1"/>
    </source>
</evidence>
<keyword evidence="5 7" id="KW-0520">NAD</keyword>
<dbReference type="NCBIfam" id="NF003699">
    <property type="entry name" value="PRK05312.1"/>
    <property type="match status" value="1"/>
</dbReference>
<feature type="binding site" evidence="7">
    <location>
        <position position="294"/>
    </location>
    <ligand>
        <name>substrate</name>
    </ligand>
</feature>
<dbReference type="RefSeq" id="WP_281794110.1">
    <property type="nucleotide sequence ID" value="NZ_BSDR01000001.1"/>
</dbReference>
<feature type="binding site" evidence="7">
    <location>
        <position position="177"/>
    </location>
    <ligand>
        <name>a divalent metal cation</name>
        <dbReference type="ChEBI" id="CHEBI:60240"/>
        <note>ligand shared between dimeric partners</note>
    </ligand>
</feature>
<evidence type="ECO:0000256" key="3">
    <source>
        <dbReference type="ARBA" id="ARBA00022857"/>
    </source>
</evidence>
<organism evidence="8 9">
    <name type="scientific">Desulforhabdus amnigena</name>
    <dbReference type="NCBI Taxonomy" id="40218"/>
    <lineage>
        <taxon>Bacteria</taxon>
        <taxon>Pseudomonadati</taxon>
        <taxon>Thermodesulfobacteriota</taxon>
        <taxon>Syntrophobacteria</taxon>
        <taxon>Syntrophobacterales</taxon>
        <taxon>Syntrophobacteraceae</taxon>
        <taxon>Desulforhabdus</taxon>
    </lineage>
</organism>
<feature type="binding site" evidence="7">
    <location>
        <position position="285"/>
    </location>
    <ligand>
        <name>substrate</name>
    </ligand>
</feature>
<comment type="subunit">
    <text evidence="7">Homodimer.</text>
</comment>
<gene>
    <name evidence="7 8" type="primary">pdxA</name>
    <name evidence="8" type="ORF">DAMNIGENAA_21370</name>
</gene>
<evidence type="ECO:0000313" key="9">
    <source>
        <dbReference type="Proteomes" id="UP001144372"/>
    </source>
</evidence>
<keyword evidence="9" id="KW-1185">Reference proteome</keyword>
<keyword evidence="2 7" id="KW-0479">Metal-binding</keyword>
<dbReference type="GO" id="GO:0008615">
    <property type="term" value="P:pyridoxine biosynthetic process"/>
    <property type="evidence" value="ECO:0007669"/>
    <property type="project" value="UniProtKB-UniRule"/>
</dbReference>
<dbReference type="GO" id="GO:0005737">
    <property type="term" value="C:cytoplasm"/>
    <property type="evidence" value="ECO:0007669"/>
    <property type="project" value="UniProtKB-SubCell"/>
</dbReference>
<feature type="binding site" evidence="7">
    <location>
        <position position="303"/>
    </location>
    <ligand>
        <name>substrate</name>
    </ligand>
</feature>
<dbReference type="Pfam" id="PF04166">
    <property type="entry name" value="PdxA"/>
    <property type="match status" value="1"/>
</dbReference>
<protein>
    <recommendedName>
        <fullName evidence="7">4-hydroxythreonine-4-phosphate dehydrogenase</fullName>
        <ecNumber evidence="7">1.1.1.262</ecNumber>
    </recommendedName>
    <alternativeName>
        <fullName evidence="7">4-(phosphohydroxy)-L-threonine dehydrogenase</fullName>
    </alternativeName>
</protein>
<comment type="miscellaneous">
    <text evidence="7">The active site is located at the dimer interface.</text>
</comment>
<comment type="pathway">
    <text evidence="7">Cofactor biosynthesis; pyridoxine 5'-phosphate biosynthesis; pyridoxine 5'-phosphate from D-erythrose 4-phosphate: step 4/5.</text>
</comment>
<dbReference type="InterPro" id="IPR005255">
    <property type="entry name" value="PdxA_fam"/>
</dbReference>
<comment type="function">
    <text evidence="7">Catalyzes the NAD(P)-dependent oxidation of 4-(phosphooxy)-L-threonine (HTP) into 2-amino-3-oxo-4-(phosphooxy)butyric acid which spontaneously decarboxylates to form 3-amino-2-oxopropyl phosphate (AHAP).</text>
</comment>
<proteinExistence type="inferred from homology"/>
<name>A0A9W6D4F7_9BACT</name>
<feature type="binding site" evidence="7">
    <location>
        <position position="277"/>
    </location>
    <ligand>
        <name>a divalent metal cation</name>
        <dbReference type="ChEBI" id="CHEBI:60240"/>
        <note>ligand shared between dimeric partners</note>
    </ligand>
</feature>
<dbReference type="SUPFAM" id="SSF53659">
    <property type="entry name" value="Isocitrate/Isopropylmalate dehydrogenase-like"/>
    <property type="match status" value="1"/>
</dbReference>
<comment type="caution">
    <text evidence="8">The sequence shown here is derived from an EMBL/GenBank/DDBJ whole genome shotgun (WGS) entry which is preliminary data.</text>
</comment>
<reference evidence="8" key="1">
    <citation type="submission" date="2022-12" db="EMBL/GenBank/DDBJ databases">
        <title>Reference genome sequencing for broad-spectrum identification of bacterial and archaeal isolates by mass spectrometry.</title>
        <authorList>
            <person name="Sekiguchi Y."/>
            <person name="Tourlousse D.M."/>
        </authorList>
    </citation>
    <scope>NUCLEOTIDE SEQUENCE</scope>
    <source>
        <strain evidence="8">ASRB1</strain>
    </source>
</reference>
<dbReference type="Proteomes" id="UP001144372">
    <property type="component" value="Unassembled WGS sequence"/>
</dbReference>
<feature type="binding site" evidence="7">
    <location>
        <position position="147"/>
    </location>
    <ligand>
        <name>substrate</name>
    </ligand>
</feature>
<accession>A0A9W6D4F7</accession>
<dbReference type="EMBL" id="BSDR01000001">
    <property type="protein sequence ID" value="GLI34704.1"/>
    <property type="molecule type" value="Genomic_DNA"/>
</dbReference>
<evidence type="ECO:0000256" key="2">
    <source>
        <dbReference type="ARBA" id="ARBA00022723"/>
    </source>
</evidence>
<feature type="binding site" evidence="7">
    <location>
        <position position="148"/>
    </location>
    <ligand>
        <name>substrate</name>
    </ligand>
</feature>
<dbReference type="NCBIfam" id="TIGR00557">
    <property type="entry name" value="pdxA"/>
    <property type="match status" value="1"/>
</dbReference>
<evidence type="ECO:0000256" key="7">
    <source>
        <dbReference type="HAMAP-Rule" id="MF_00536"/>
    </source>
</evidence>
<comment type="similarity">
    <text evidence="7">Belongs to the PdxA family.</text>
</comment>
<evidence type="ECO:0000256" key="4">
    <source>
        <dbReference type="ARBA" id="ARBA00023002"/>
    </source>
</evidence>
<dbReference type="EC" id="1.1.1.262" evidence="7"/>
<keyword evidence="3 7" id="KW-0521">NADP</keyword>
<keyword evidence="4 7" id="KW-0560">Oxidoreductase</keyword>